<gene>
    <name evidence="1" type="ORF">KEH51_13515</name>
</gene>
<protein>
    <submittedName>
        <fullName evidence="1">Uncharacterized protein</fullName>
    </submittedName>
</protein>
<proteinExistence type="predicted"/>
<reference evidence="1" key="1">
    <citation type="submission" date="2021-04" db="EMBL/GenBank/DDBJ databases">
        <title>Whole genome sequencing of Enterococci isolates from hospitalized patients.</title>
        <authorList>
            <person name="Ogoti B.M."/>
            <person name="Onyambu F.G."/>
        </authorList>
    </citation>
    <scope>NUCLEOTIDE SEQUENCE</scope>
    <source>
        <strain evidence="1">242</strain>
    </source>
</reference>
<dbReference type="EMBL" id="JAGTPW010000021">
    <property type="protein sequence ID" value="MBR8644963.1"/>
    <property type="molecule type" value="Genomic_DNA"/>
</dbReference>
<dbReference type="AlphaFoldDB" id="A0A941FHR2"/>
<name>A0A941FHR2_9BACI</name>
<accession>A0A941FHR2</accession>
<dbReference type="Proteomes" id="UP000680045">
    <property type="component" value="Unassembled WGS sequence"/>
</dbReference>
<evidence type="ECO:0000313" key="1">
    <source>
        <dbReference type="EMBL" id="MBR8644963.1"/>
    </source>
</evidence>
<sequence length="53" mass="6318">MRQRGVTDQVAFQAISGRMNELHFERMQLAFGRGEFGYPHKKMGYLWSDVRRQ</sequence>
<evidence type="ECO:0000313" key="2">
    <source>
        <dbReference type="Proteomes" id="UP000680045"/>
    </source>
</evidence>
<organism evidence="1 2">
    <name type="scientific">Peribacillus frigoritolerans</name>
    <dbReference type="NCBI Taxonomy" id="450367"/>
    <lineage>
        <taxon>Bacteria</taxon>
        <taxon>Bacillati</taxon>
        <taxon>Bacillota</taxon>
        <taxon>Bacilli</taxon>
        <taxon>Bacillales</taxon>
        <taxon>Bacillaceae</taxon>
        <taxon>Peribacillus</taxon>
    </lineage>
</organism>
<comment type="caution">
    <text evidence="1">The sequence shown here is derived from an EMBL/GenBank/DDBJ whole genome shotgun (WGS) entry which is preliminary data.</text>
</comment>